<accession>Q9P1E2</accession>
<keyword evidence="1" id="KW-1133">Transmembrane helix</keyword>
<dbReference type="AlphaFoldDB" id="Q9P1E2"/>
<name>Q9P1E2_HUMAN</name>
<sequence length="77" mass="9604">MINFIFYTNRLLRMVLKNYKRNELTVQKFYNYYTCVLFGGWEMYFYIVANHFIFVNLNLMGLFFFISLDVRFYSLFK</sequence>
<protein>
    <submittedName>
        <fullName evidence="2">PRO2219</fullName>
    </submittedName>
</protein>
<proteinExistence type="evidence at transcript level"/>
<dbReference type="EMBL" id="AF116694">
    <property type="protein sequence ID" value="AAF71114.1"/>
    <property type="molecule type" value="mRNA"/>
</dbReference>
<organism evidence="2">
    <name type="scientific">Homo sapiens</name>
    <name type="common">Human</name>
    <dbReference type="NCBI Taxonomy" id="9606"/>
    <lineage>
        <taxon>Eukaryota</taxon>
        <taxon>Metazoa</taxon>
        <taxon>Chordata</taxon>
        <taxon>Craniata</taxon>
        <taxon>Vertebrata</taxon>
        <taxon>Euteleostomi</taxon>
        <taxon>Mammalia</taxon>
        <taxon>Eutheria</taxon>
        <taxon>Euarchontoglires</taxon>
        <taxon>Primates</taxon>
        <taxon>Haplorrhini</taxon>
        <taxon>Catarrhini</taxon>
        <taxon>Hominidae</taxon>
        <taxon>Homo</taxon>
    </lineage>
</organism>
<evidence type="ECO:0000313" key="2">
    <source>
        <dbReference type="EMBL" id="AAF71114.1"/>
    </source>
</evidence>
<evidence type="ECO:0000256" key="1">
    <source>
        <dbReference type="SAM" id="Phobius"/>
    </source>
</evidence>
<keyword evidence="1" id="KW-0812">Transmembrane</keyword>
<feature type="transmembrane region" description="Helical" evidence="1">
    <location>
        <begin position="53"/>
        <end position="73"/>
    </location>
</feature>
<keyword evidence="1" id="KW-0472">Membrane</keyword>
<reference evidence="2" key="1">
    <citation type="submission" date="1998-12" db="EMBL/GenBank/DDBJ databases">
        <title>Functional prediction of the coding sequences of 121 new genes deduced by analysis of cDNA clones from human fetal liver.</title>
        <authorList>
            <person name="Zhang C."/>
            <person name="Yu Y."/>
            <person name="Zhang S."/>
            <person name="Wei H."/>
            <person name="Zhou G."/>
            <person name="Ouyang S."/>
            <person name="Luo L."/>
            <person name="Bi J."/>
            <person name="Liu M."/>
            <person name="He F."/>
        </authorList>
    </citation>
    <scope>NUCLEOTIDE SEQUENCE</scope>
    <source>
        <tissue evidence="2">Liver</tissue>
    </source>
</reference>
<feature type="transmembrane region" description="Helical" evidence="1">
    <location>
        <begin position="29"/>
        <end position="47"/>
    </location>
</feature>